<gene>
    <name evidence="1" type="ORF">NBR_LOCUS6938</name>
</gene>
<evidence type="ECO:0000313" key="3">
    <source>
        <dbReference type="WBParaSite" id="NBR_0000693701-mRNA-1"/>
    </source>
</evidence>
<accession>A0A0N4XVT4</accession>
<dbReference type="Proteomes" id="UP000271162">
    <property type="component" value="Unassembled WGS sequence"/>
</dbReference>
<reference evidence="3" key="1">
    <citation type="submission" date="2017-02" db="UniProtKB">
        <authorList>
            <consortium name="WormBaseParasite"/>
        </authorList>
    </citation>
    <scope>IDENTIFICATION</scope>
</reference>
<proteinExistence type="predicted"/>
<dbReference type="AlphaFoldDB" id="A0A0N4XVT4"/>
<evidence type="ECO:0000313" key="1">
    <source>
        <dbReference type="EMBL" id="VDL70527.1"/>
    </source>
</evidence>
<name>A0A0N4XVT4_NIPBR</name>
<keyword evidence="2" id="KW-1185">Reference proteome</keyword>
<reference evidence="1 2" key="2">
    <citation type="submission" date="2018-11" db="EMBL/GenBank/DDBJ databases">
        <authorList>
            <consortium name="Pathogen Informatics"/>
        </authorList>
    </citation>
    <scope>NUCLEOTIDE SEQUENCE [LARGE SCALE GENOMIC DNA]</scope>
</reference>
<organism evidence="3">
    <name type="scientific">Nippostrongylus brasiliensis</name>
    <name type="common">Rat hookworm</name>
    <dbReference type="NCBI Taxonomy" id="27835"/>
    <lineage>
        <taxon>Eukaryota</taxon>
        <taxon>Metazoa</taxon>
        <taxon>Ecdysozoa</taxon>
        <taxon>Nematoda</taxon>
        <taxon>Chromadorea</taxon>
        <taxon>Rhabditida</taxon>
        <taxon>Rhabditina</taxon>
        <taxon>Rhabditomorpha</taxon>
        <taxon>Strongyloidea</taxon>
        <taxon>Heligmosomidae</taxon>
        <taxon>Nippostrongylus</taxon>
    </lineage>
</organism>
<evidence type="ECO:0000313" key="2">
    <source>
        <dbReference type="Proteomes" id="UP000271162"/>
    </source>
</evidence>
<dbReference type="WBParaSite" id="NBR_0000693701-mRNA-1">
    <property type="protein sequence ID" value="NBR_0000693701-mRNA-1"/>
    <property type="gene ID" value="NBR_0000693701"/>
</dbReference>
<dbReference type="EMBL" id="UYSL01019843">
    <property type="protein sequence ID" value="VDL70527.1"/>
    <property type="molecule type" value="Genomic_DNA"/>
</dbReference>
<protein>
    <submittedName>
        <fullName evidence="3">DDE_Tnp_Tn3 domain-containing protein</fullName>
    </submittedName>
</protein>
<sequence>MAVPFMREHFPEAINHRIIRIENKMSQLELGHAYEILWNWKSLAFRVSMELQIMRANACLTSQGVEALWGAAVSE</sequence>